<name>A0ABS2QQ45_9BACI</name>
<dbReference type="EMBL" id="JAFBFC010000001">
    <property type="protein sequence ID" value="MBM7701579.1"/>
    <property type="molecule type" value="Genomic_DNA"/>
</dbReference>
<organism evidence="2 3">
    <name type="scientific">Priestia iocasae</name>
    <dbReference type="NCBI Taxonomy" id="2291674"/>
    <lineage>
        <taxon>Bacteria</taxon>
        <taxon>Bacillati</taxon>
        <taxon>Bacillota</taxon>
        <taxon>Bacilli</taxon>
        <taxon>Bacillales</taxon>
        <taxon>Bacillaceae</taxon>
        <taxon>Priestia</taxon>
    </lineage>
</organism>
<accession>A0ABS2QQ45</accession>
<dbReference type="Proteomes" id="UP000809829">
    <property type="component" value="Unassembled WGS sequence"/>
</dbReference>
<comment type="caution">
    <text evidence="2">The sequence shown here is derived from an EMBL/GenBank/DDBJ whole genome shotgun (WGS) entry which is preliminary data.</text>
</comment>
<protein>
    <submittedName>
        <fullName evidence="2">Stage III sporulation protein AF</fullName>
    </submittedName>
</protein>
<keyword evidence="1" id="KW-0472">Membrane</keyword>
<reference evidence="2 3" key="1">
    <citation type="submission" date="2021-01" db="EMBL/GenBank/DDBJ databases">
        <title>Genomic Encyclopedia of Type Strains, Phase IV (KMG-IV): sequencing the most valuable type-strain genomes for metagenomic binning, comparative biology and taxonomic classification.</title>
        <authorList>
            <person name="Goeker M."/>
        </authorList>
    </citation>
    <scope>NUCLEOTIDE SEQUENCE [LARGE SCALE GENOMIC DNA]</scope>
    <source>
        <strain evidence="2 3">DSM 104297</strain>
    </source>
</reference>
<dbReference type="RefSeq" id="WP_205183026.1">
    <property type="nucleotide sequence ID" value="NZ_JAFBFC010000001.1"/>
</dbReference>
<keyword evidence="1" id="KW-0812">Transmembrane</keyword>
<dbReference type="Pfam" id="PF09581">
    <property type="entry name" value="Spore_III_AF"/>
    <property type="match status" value="1"/>
</dbReference>
<evidence type="ECO:0000256" key="1">
    <source>
        <dbReference type="SAM" id="Phobius"/>
    </source>
</evidence>
<dbReference type="InterPro" id="IPR014245">
    <property type="entry name" value="Spore_III_AF"/>
</dbReference>
<evidence type="ECO:0000313" key="2">
    <source>
        <dbReference type="EMBL" id="MBM7701579.1"/>
    </source>
</evidence>
<feature type="transmembrane region" description="Helical" evidence="1">
    <location>
        <begin position="6"/>
        <end position="25"/>
    </location>
</feature>
<dbReference type="NCBIfam" id="TIGR02896">
    <property type="entry name" value="spore_III_AF"/>
    <property type="match status" value="1"/>
</dbReference>
<feature type="transmembrane region" description="Helical" evidence="1">
    <location>
        <begin position="37"/>
        <end position="54"/>
    </location>
</feature>
<proteinExistence type="predicted"/>
<gene>
    <name evidence="2" type="ORF">JOC83_000405</name>
</gene>
<keyword evidence="3" id="KW-1185">Reference proteome</keyword>
<evidence type="ECO:0000313" key="3">
    <source>
        <dbReference type="Proteomes" id="UP000809829"/>
    </source>
</evidence>
<sequence>MAALTGWITNIVLFILLATIIDLLLPNSNLQKYAKLVIGLLLMLIIITPIFQVFKVDVDKLLVSMNLTSNDEEQKMKNVIELKKKEIQASHRAYTLEQMAVQMETGVKEELMEQYGVAIDHIHIETAETTDTPTPENINESIRSIHIVISEDKEESESEVVSAVKVVSIDTSKPMQVEKQHKETSHISAYLANKWGIDLNKVTVNLEEGLEENE</sequence>
<keyword evidence="1" id="KW-1133">Transmembrane helix</keyword>